<accession>A0A1R1YBN9</accession>
<gene>
    <name evidence="1" type="ORF">AYI70_g1693</name>
</gene>
<proteinExistence type="predicted"/>
<sequence length="488" mass="52800">TKTLDSPENLSTITITETQSLSSEVSTVTVTTTDEARSSIPVEIQTLEISVLFSTTTTETVTAHQQTSTVSFFSTIFSNGASSDTIAKTQTITSLIPITITSTITELSIVTSISAIASDVASIESFAELNIPEEMLSLVGFEPLAENILIEGNGFEPLSRTENGGEGLLNGGTNEFVEDFLADNTNTFFVASIASVLDDIFESSIIASEILSESSSLFSESRIDSINNAIFEVENTSKDSTVGDVAVSNLDNNITDDNENVIINGENINTLDSNETFTFATIANSVDSGGFSNNANIINIINDSAINISSTASDESSLYSEFSSYNSGSEIAKIKRHLNYISNDIPKEKTDGYNENIKIFNSLKNDRYESGSLRSTNNIYNSKNKPTENVVLNNMNHYSIDAINSRNSINEIPNSSRVKFKICGTASYIIGNHAAVISDNTQKIINSRVIISRNGYKYGHIRVPVKIKISGVDPDNSSSMDFESNKSN</sequence>
<protein>
    <submittedName>
        <fullName evidence="1">Uncharacterized protein</fullName>
    </submittedName>
</protein>
<dbReference type="EMBL" id="LSSN01000374">
    <property type="protein sequence ID" value="OMJ24280.1"/>
    <property type="molecule type" value="Genomic_DNA"/>
</dbReference>
<organism evidence="1 2">
    <name type="scientific">Smittium culicis</name>
    <dbReference type="NCBI Taxonomy" id="133412"/>
    <lineage>
        <taxon>Eukaryota</taxon>
        <taxon>Fungi</taxon>
        <taxon>Fungi incertae sedis</taxon>
        <taxon>Zoopagomycota</taxon>
        <taxon>Kickxellomycotina</taxon>
        <taxon>Harpellomycetes</taxon>
        <taxon>Harpellales</taxon>
        <taxon>Legeriomycetaceae</taxon>
        <taxon>Smittium</taxon>
    </lineage>
</organism>
<feature type="non-terminal residue" evidence="1">
    <location>
        <position position="1"/>
    </location>
</feature>
<keyword evidence="2" id="KW-1185">Reference proteome</keyword>
<dbReference type="AlphaFoldDB" id="A0A1R1YBN9"/>
<evidence type="ECO:0000313" key="1">
    <source>
        <dbReference type="EMBL" id="OMJ24280.1"/>
    </source>
</evidence>
<evidence type="ECO:0000313" key="2">
    <source>
        <dbReference type="Proteomes" id="UP000187283"/>
    </source>
</evidence>
<reference evidence="1 2" key="1">
    <citation type="submission" date="2017-01" db="EMBL/GenBank/DDBJ databases">
        <authorList>
            <person name="Mah S.A."/>
            <person name="Swanson W.J."/>
            <person name="Moy G.W."/>
            <person name="Vacquier V.D."/>
        </authorList>
    </citation>
    <scope>NUCLEOTIDE SEQUENCE [LARGE SCALE GENOMIC DNA]</scope>
    <source>
        <strain evidence="1 2">GSMNP</strain>
    </source>
</reference>
<dbReference type="Proteomes" id="UP000187283">
    <property type="component" value="Unassembled WGS sequence"/>
</dbReference>
<name>A0A1R1YBN9_9FUNG</name>
<comment type="caution">
    <text evidence="1">The sequence shown here is derived from an EMBL/GenBank/DDBJ whole genome shotgun (WGS) entry which is preliminary data.</text>
</comment>